<dbReference type="AlphaFoldDB" id="A0A3G2JK49"/>
<name>A0A3G2JK49_9ACTN</name>
<reference evidence="1 2" key="1">
    <citation type="submission" date="2018-10" db="EMBL/GenBank/DDBJ databases">
        <title>The genome of Streptomyces dangxiongensis Z022.</title>
        <authorList>
            <person name="Zhang B."/>
        </authorList>
    </citation>
    <scope>NUCLEOTIDE SEQUENCE [LARGE SCALE GENOMIC DNA]</scope>
    <source>
        <strain evidence="1 2">Z022</strain>
    </source>
</reference>
<sequence length="79" mass="8416">MAEHGLSTGELLKRAARHGQMLREALAETEPEGGEGAIEEGSPQDVLRSAAYRLLTTVDLLTVDVEDPGEGECQTPGVR</sequence>
<gene>
    <name evidence="1" type="ORF">D9753_21025</name>
</gene>
<evidence type="ECO:0000313" key="1">
    <source>
        <dbReference type="EMBL" id="AYN40949.1"/>
    </source>
</evidence>
<dbReference type="RefSeq" id="WP_121788394.1">
    <property type="nucleotide sequence ID" value="NZ_CP033073.1"/>
</dbReference>
<protein>
    <submittedName>
        <fullName evidence="1">Uncharacterized protein</fullName>
    </submittedName>
</protein>
<dbReference type="Proteomes" id="UP000268329">
    <property type="component" value="Chromosome"/>
</dbReference>
<organism evidence="1 2">
    <name type="scientific">Streptomyces dangxiongensis</name>
    <dbReference type="NCBI Taxonomy" id="1442032"/>
    <lineage>
        <taxon>Bacteria</taxon>
        <taxon>Bacillati</taxon>
        <taxon>Actinomycetota</taxon>
        <taxon>Actinomycetes</taxon>
        <taxon>Kitasatosporales</taxon>
        <taxon>Streptomycetaceae</taxon>
        <taxon>Streptomyces</taxon>
    </lineage>
</organism>
<accession>A0A3G2JK49</accession>
<proteinExistence type="predicted"/>
<keyword evidence="2" id="KW-1185">Reference proteome</keyword>
<dbReference type="EMBL" id="CP033073">
    <property type="protein sequence ID" value="AYN40949.1"/>
    <property type="molecule type" value="Genomic_DNA"/>
</dbReference>
<dbReference type="KEGG" id="sdd:D9753_21025"/>
<evidence type="ECO:0000313" key="2">
    <source>
        <dbReference type="Proteomes" id="UP000268329"/>
    </source>
</evidence>